<dbReference type="CDD" id="cd01106">
    <property type="entry name" value="HTH_TipAL-Mta"/>
    <property type="match status" value="1"/>
</dbReference>
<keyword evidence="2 5" id="KW-0238">DNA-binding</keyword>
<dbReference type="PROSITE" id="PS50937">
    <property type="entry name" value="HTH_MERR_2"/>
    <property type="match status" value="1"/>
</dbReference>
<dbReference type="EMBL" id="FNEI01000005">
    <property type="protein sequence ID" value="SDI87789.1"/>
    <property type="molecule type" value="Genomic_DNA"/>
</dbReference>
<evidence type="ECO:0000313" key="6">
    <source>
        <dbReference type="Proteomes" id="UP000182130"/>
    </source>
</evidence>
<dbReference type="InterPro" id="IPR009061">
    <property type="entry name" value="DNA-bd_dom_put_sf"/>
</dbReference>
<dbReference type="RefSeq" id="WP_074588216.1">
    <property type="nucleotide sequence ID" value="NZ_FNEI01000005.1"/>
</dbReference>
<accession>A0A1G8P5L3</accession>
<protein>
    <submittedName>
        <fullName evidence="5">DNA-binding transcriptional regulator, MerR family</fullName>
    </submittedName>
</protein>
<dbReference type="GO" id="GO:0003677">
    <property type="term" value="F:DNA binding"/>
    <property type="evidence" value="ECO:0007669"/>
    <property type="project" value="UniProtKB-KW"/>
</dbReference>
<dbReference type="SUPFAM" id="SSF46955">
    <property type="entry name" value="Putative DNA-binding domain"/>
    <property type="match status" value="1"/>
</dbReference>
<gene>
    <name evidence="5" type="ORF">SAMN05216555_10566</name>
</gene>
<evidence type="ECO:0000313" key="5">
    <source>
        <dbReference type="EMBL" id="SDI87789.1"/>
    </source>
</evidence>
<dbReference type="Proteomes" id="UP000182130">
    <property type="component" value="Unassembled WGS sequence"/>
</dbReference>
<evidence type="ECO:0000256" key="2">
    <source>
        <dbReference type="ARBA" id="ARBA00023125"/>
    </source>
</evidence>
<proteinExistence type="predicted"/>
<dbReference type="STRING" id="1045773.SAMN05216555_10566"/>
<dbReference type="InterPro" id="IPR036244">
    <property type="entry name" value="TipA-like_antibiotic-bd"/>
</dbReference>
<keyword evidence="4" id="KW-0804">Transcription</keyword>
<dbReference type="InterPro" id="IPR000551">
    <property type="entry name" value="MerR-type_HTH_dom"/>
</dbReference>
<dbReference type="InterPro" id="IPR012925">
    <property type="entry name" value="TipAS_dom"/>
</dbReference>
<dbReference type="AlphaFoldDB" id="A0A1G8P5L3"/>
<dbReference type="Pfam" id="PF07739">
    <property type="entry name" value="TipAS"/>
    <property type="match status" value="1"/>
</dbReference>
<evidence type="ECO:0000256" key="4">
    <source>
        <dbReference type="ARBA" id="ARBA00023163"/>
    </source>
</evidence>
<evidence type="ECO:0000256" key="1">
    <source>
        <dbReference type="ARBA" id="ARBA00023015"/>
    </source>
</evidence>
<keyword evidence="1" id="KW-0805">Transcription regulation</keyword>
<dbReference type="SUPFAM" id="SSF89082">
    <property type="entry name" value="Antibiotic binding domain of TipA-like multidrug resistance regulators"/>
    <property type="match status" value="1"/>
</dbReference>
<dbReference type="InterPro" id="IPR047057">
    <property type="entry name" value="MerR_fam"/>
</dbReference>
<dbReference type="SMART" id="SM00422">
    <property type="entry name" value="HTH_MERR"/>
    <property type="match status" value="1"/>
</dbReference>
<dbReference type="OrthoDB" id="9809391at2"/>
<dbReference type="PANTHER" id="PTHR30204:SF90">
    <property type="entry name" value="HTH-TYPE TRANSCRIPTIONAL ACTIVATOR MTA"/>
    <property type="match status" value="1"/>
</dbReference>
<dbReference type="PANTHER" id="PTHR30204">
    <property type="entry name" value="REDOX-CYCLING DRUG-SENSING TRANSCRIPTIONAL ACTIVATOR SOXR"/>
    <property type="match status" value="1"/>
</dbReference>
<keyword evidence="3" id="KW-0010">Activator</keyword>
<dbReference type="Gene3D" id="1.10.1660.10">
    <property type="match status" value="1"/>
</dbReference>
<dbReference type="Gene3D" id="1.10.490.50">
    <property type="entry name" value="Antibiotic binding domain of TipA-like multidrug resistance regulators"/>
    <property type="match status" value="1"/>
</dbReference>
<keyword evidence="6" id="KW-1185">Reference proteome</keyword>
<organism evidence="5 6">
    <name type="scientific">Arthrobacter cupressi</name>
    <dbReference type="NCBI Taxonomy" id="1045773"/>
    <lineage>
        <taxon>Bacteria</taxon>
        <taxon>Bacillati</taxon>
        <taxon>Actinomycetota</taxon>
        <taxon>Actinomycetes</taxon>
        <taxon>Micrococcales</taxon>
        <taxon>Micrococcaceae</taxon>
        <taxon>Arthrobacter</taxon>
    </lineage>
</organism>
<dbReference type="PRINTS" id="PR00040">
    <property type="entry name" value="HTHMERR"/>
</dbReference>
<dbReference type="Pfam" id="PF13411">
    <property type="entry name" value="MerR_1"/>
    <property type="match status" value="1"/>
</dbReference>
<sequence>MKQEEGTWSISEVAKASKVSSRTLRHYDQLGLLEPAYTARNGYRYYGEPELLRLQRILLLRELGLGLETIGEVLDGQADPVEALAVHRKWLLAERDRLDRMSRTVDATITALRQGAPMSAENMFKDFDNNPYEAEARERWGDKVVDESKARHAAMTPAQKQEFMEQADAANRAVLDCLNAGLPADDARTLAAVELHYQWILRSWTPNRESYAGLGRMYVEDARFKAFYDKYDERLAGYLGEAMTAYAQARLS</sequence>
<evidence type="ECO:0000256" key="3">
    <source>
        <dbReference type="ARBA" id="ARBA00023159"/>
    </source>
</evidence>
<dbReference type="GO" id="GO:0003700">
    <property type="term" value="F:DNA-binding transcription factor activity"/>
    <property type="evidence" value="ECO:0007669"/>
    <property type="project" value="InterPro"/>
</dbReference>
<reference evidence="6" key="1">
    <citation type="submission" date="2016-10" db="EMBL/GenBank/DDBJ databases">
        <authorList>
            <person name="Varghese N."/>
            <person name="Submissions S."/>
        </authorList>
    </citation>
    <scope>NUCLEOTIDE SEQUENCE [LARGE SCALE GENOMIC DNA]</scope>
    <source>
        <strain evidence="6">CGMCC 1.10783</strain>
    </source>
</reference>
<name>A0A1G8P5L3_9MICC</name>